<dbReference type="PANTHER" id="PTHR32114:SF2">
    <property type="entry name" value="ABC TRANSPORTER ABCH.3"/>
    <property type="match status" value="1"/>
</dbReference>
<evidence type="ECO:0000259" key="3">
    <source>
        <dbReference type="Pfam" id="PF13476"/>
    </source>
</evidence>
<feature type="coiled-coil region" evidence="1">
    <location>
        <begin position="431"/>
        <end position="458"/>
    </location>
</feature>
<dbReference type="OrthoDB" id="9770373at2"/>
<dbReference type="InterPro" id="IPR038729">
    <property type="entry name" value="Rad50/SbcC_AAA"/>
</dbReference>
<dbReference type="Proteomes" id="UP000005317">
    <property type="component" value="Unassembled WGS sequence"/>
</dbReference>
<dbReference type="Pfam" id="PF13476">
    <property type="entry name" value="AAA_23"/>
    <property type="match status" value="1"/>
</dbReference>
<dbReference type="EMBL" id="JH651384">
    <property type="protein sequence ID" value="EIJ34399.1"/>
    <property type="molecule type" value="Genomic_DNA"/>
</dbReference>
<dbReference type="RefSeq" id="WP_002708330.1">
    <property type="nucleotide sequence ID" value="NZ_JH651384.1"/>
</dbReference>
<feature type="domain" description="Rad50/SbcC-type AAA" evidence="3">
    <location>
        <begin position="5"/>
        <end position="189"/>
    </location>
</feature>
<keyword evidence="5" id="KW-1185">Reference proteome</keyword>
<proteinExistence type="predicted"/>
<organism evidence="4 5">
    <name type="scientific">Thiothrix nivea (strain ATCC 35100 / DSM 5205 / JP2)</name>
    <dbReference type="NCBI Taxonomy" id="870187"/>
    <lineage>
        <taxon>Bacteria</taxon>
        <taxon>Pseudomonadati</taxon>
        <taxon>Pseudomonadota</taxon>
        <taxon>Gammaproteobacteria</taxon>
        <taxon>Thiotrichales</taxon>
        <taxon>Thiotrichaceae</taxon>
        <taxon>Thiothrix</taxon>
    </lineage>
</organism>
<sequence>MIITSIHAENFRKYTQLQLENLPGRGLLALVGGNESGKSSIGDAIQFGLFGHTDKVPADEAAKLIHWGDDKASVALRLQHRGHEYRLVRSIDNAGNIAATLFSTEEETTLADTPEGVERQLKALLGYHYAAFAKAFYWSQQSNGKHDQDNDNLRALAGLKEHARISSQLEREQQERLITLEELETRRQHTRHTIDALHIDEDQLPHLNGIASDLEEHQQRLLLLGEKLDKESLAYPDNLQRFQKADQRNRKISRWTKITLLVFVLALLAGLFLMFTPAWGSRVTASLSSGTQDFLGKGAIRLASVTALIGAFLLMYGWYVDVRHLRPLQKQARNLTDAMDNSHQICTQPVSRLLQTDSTDYLLAKHLDLPDTSNDHTDMASVPDWQQAASHYQAKALYVHSAADTLNIGLGNRRQELANYLDMIRADIQTEQQHLQQRSQLRNLLHQQEQEQEHERREQVVASTAIDLLQRDASHSIERFNQLVKTRCPEFLQRYTQSHYKSLEILPDFSLKILSEEKGDFLDFNEISTGTQRQVTLAMRVALATAMADATKADMQMLFLDEPFAFFDPERAGDTLQSLLETSQGTLSQIWLTAQTKPDDIKLAQVIHCPQGSSVLKA</sequence>
<evidence type="ECO:0000256" key="1">
    <source>
        <dbReference type="SAM" id="Coils"/>
    </source>
</evidence>
<gene>
    <name evidence="4" type="ORF">Thini_1818</name>
</gene>
<keyword evidence="2" id="KW-0812">Transmembrane</keyword>
<protein>
    <submittedName>
        <fullName evidence="4">SMC domain protein</fullName>
    </submittedName>
</protein>
<dbReference type="SUPFAM" id="SSF52540">
    <property type="entry name" value="P-loop containing nucleoside triphosphate hydrolases"/>
    <property type="match status" value="1"/>
</dbReference>
<dbReference type="PANTHER" id="PTHR32114">
    <property type="entry name" value="ABC TRANSPORTER ABCH.3"/>
    <property type="match status" value="1"/>
</dbReference>
<dbReference type="InterPro" id="IPR027417">
    <property type="entry name" value="P-loop_NTPase"/>
</dbReference>
<evidence type="ECO:0000256" key="2">
    <source>
        <dbReference type="SAM" id="Phobius"/>
    </source>
</evidence>
<keyword evidence="1" id="KW-0175">Coiled coil</keyword>
<name>A0A656HGS9_THINJ</name>
<evidence type="ECO:0000313" key="4">
    <source>
        <dbReference type="EMBL" id="EIJ34399.1"/>
    </source>
</evidence>
<feature type="transmembrane region" description="Helical" evidence="2">
    <location>
        <begin position="258"/>
        <end position="279"/>
    </location>
</feature>
<dbReference type="GO" id="GO:0006302">
    <property type="term" value="P:double-strand break repair"/>
    <property type="evidence" value="ECO:0007669"/>
    <property type="project" value="InterPro"/>
</dbReference>
<dbReference type="Gene3D" id="3.40.50.300">
    <property type="entry name" value="P-loop containing nucleotide triphosphate hydrolases"/>
    <property type="match status" value="2"/>
</dbReference>
<keyword evidence="2" id="KW-0472">Membrane</keyword>
<keyword evidence="2" id="KW-1133">Transmembrane helix</keyword>
<dbReference type="GO" id="GO:0016887">
    <property type="term" value="F:ATP hydrolysis activity"/>
    <property type="evidence" value="ECO:0007669"/>
    <property type="project" value="InterPro"/>
</dbReference>
<reference evidence="5" key="1">
    <citation type="journal article" date="2011" name="Stand. Genomic Sci.">
        <title>Genome sequence of the filamentous, gliding Thiothrix nivea neotype strain (JP2(T)).</title>
        <authorList>
            <person name="Lapidus A."/>
            <person name="Nolan M."/>
            <person name="Lucas S."/>
            <person name="Glavina Del Rio T."/>
            <person name="Tice H."/>
            <person name="Cheng J.F."/>
            <person name="Tapia R."/>
            <person name="Han C."/>
            <person name="Goodwin L."/>
            <person name="Pitluck S."/>
            <person name="Liolios K."/>
            <person name="Pagani I."/>
            <person name="Ivanova N."/>
            <person name="Huntemann M."/>
            <person name="Mavromatis K."/>
            <person name="Mikhailova N."/>
            <person name="Pati A."/>
            <person name="Chen A."/>
            <person name="Palaniappan K."/>
            <person name="Land M."/>
            <person name="Brambilla E.M."/>
            <person name="Rohde M."/>
            <person name="Abt B."/>
            <person name="Verbarg S."/>
            <person name="Goker M."/>
            <person name="Bristow J."/>
            <person name="Eisen J.A."/>
            <person name="Markowitz V."/>
            <person name="Hugenholtz P."/>
            <person name="Kyrpides N.C."/>
            <person name="Klenk H.P."/>
            <person name="Woyke T."/>
        </authorList>
    </citation>
    <scope>NUCLEOTIDE SEQUENCE [LARGE SCALE GENOMIC DNA]</scope>
    <source>
        <strain evidence="5">ATCC 35100 / DSM 5205 / JP2</strain>
    </source>
</reference>
<feature type="transmembrane region" description="Helical" evidence="2">
    <location>
        <begin position="299"/>
        <end position="320"/>
    </location>
</feature>
<evidence type="ECO:0000313" key="5">
    <source>
        <dbReference type="Proteomes" id="UP000005317"/>
    </source>
</evidence>
<dbReference type="AlphaFoldDB" id="A0A656HGS9"/>
<accession>A0A656HGS9</accession>